<dbReference type="AlphaFoldDB" id="A0A9W6B3F1"/>
<evidence type="ECO:0000313" key="3">
    <source>
        <dbReference type="Proteomes" id="UP001143545"/>
    </source>
</evidence>
<organism evidence="2 3">
    <name type="scientific">Neptunitalea chrysea</name>
    <dbReference type="NCBI Taxonomy" id="1647581"/>
    <lineage>
        <taxon>Bacteria</taxon>
        <taxon>Pseudomonadati</taxon>
        <taxon>Bacteroidota</taxon>
        <taxon>Flavobacteriia</taxon>
        <taxon>Flavobacteriales</taxon>
        <taxon>Flavobacteriaceae</taxon>
        <taxon>Neptunitalea</taxon>
    </lineage>
</organism>
<dbReference type="Proteomes" id="UP001143545">
    <property type="component" value="Unassembled WGS sequence"/>
</dbReference>
<feature type="region of interest" description="Disordered" evidence="1">
    <location>
        <begin position="117"/>
        <end position="139"/>
    </location>
</feature>
<feature type="compositionally biased region" description="Polar residues" evidence="1">
    <location>
        <begin position="119"/>
        <end position="139"/>
    </location>
</feature>
<evidence type="ECO:0000313" key="2">
    <source>
        <dbReference type="EMBL" id="GLB51716.1"/>
    </source>
</evidence>
<gene>
    <name evidence="2" type="ORF">NBRC110019_07550</name>
</gene>
<dbReference type="EMBL" id="BRVP01000004">
    <property type="protein sequence ID" value="GLB51716.1"/>
    <property type="molecule type" value="Genomic_DNA"/>
</dbReference>
<dbReference type="Pfam" id="PF07030">
    <property type="entry name" value="Phage_Mu_Gp36"/>
    <property type="match status" value="1"/>
</dbReference>
<evidence type="ECO:0000256" key="1">
    <source>
        <dbReference type="SAM" id="MobiDB-lite"/>
    </source>
</evidence>
<proteinExistence type="predicted"/>
<sequence length="139" mass="15620">MIYLTNDDLKADSIQRYIDESTADYTDAIDKAEEKAISLAKTYLSGRYDVATIFDEDSPVIDGLLVDILVKITLHKIFGRNAARRLPTDIKEEYDWAVATLEKINSGKLTIQLPKATDESGNTKSTSMFGSNRNDNYFI</sequence>
<evidence type="ECO:0008006" key="4">
    <source>
        <dbReference type="Google" id="ProtNLM"/>
    </source>
</evidence>
<reference evidence="2" key="1">
    <citation type="submission" date="2022-07" db="EMBL/GenBank/DDBJ databases">
        <title>Taxonomy of Novel Oxalotrophic and Methylotrophic Bacteria.</title>
        <authorList>
            <person name="Sahin N."/>
            <person name="Tani A."/>
        </authorList>
    </citation>
    <scope>NUCLEOTIDE SEQUENCE</scope>
    <source>
        <strain evidence="2">AM327</strain>
    </source>
</reference>
<dbReference type="InterPro" id="IPR009752">
    <property type="entry name" value="Phage_Mu_GpJ"/>
</dbReference>
<name>A0A9W6B3F1_9FLAO</name>
<comment type="caution">
    <text evidence="2">The sequence shown here is derived from an EMBL/GenBank/DDBJ whole genome shotgun (WGS) entry which is preliminary data.</text>
</comment>
<keyword evidence="3" id="KW-1185">Reference proteome</keyword>
<accession>A0A9W6B3F1</accession>
<protein>
    <recommendedName>
        <fullName evidence="4">DUF1320 domain-containing protein</fullName>
    </recommendedName>
</protein>
<dbReference type="RefSeq" id="WP_281752540.1">
    <property type="nucleotide sequence ID" value="NZ_BRVP01000004.1"/>
</dbReference>